<gene>
    <name evidence="4" type="ORF">I41_25550</name>
</gene>
<dbReference type="AlphaFoldDB" id="A0A517TYB9"/>
<proteinExistence type="predicted"/>
<evidence type="ECO:0000256" key="1">
    <source>
        <dbReference type="SAM" id="Coils"/>
    </source>
</evidence>
<dbReference type="Proteomes" id="UP000317909">
    <property type="component" value="Chromosome"/>
</dbReference>
<sequence precursor="true">MKRLIVALLLTAAVGMSSWSVASGQSVAPATSAAKSPPAPTATSSTTTAEAERAKIWDSPEMLRARAWLQEHDATSVKVTPEEAKEHQAELANLSAKQMKLFLLKFQHEEEIRQQEHAAFNLQRQGDVQRAMAMNQQLKQSYANVNADANQAAATAESSITQQQQFAQQDGLQKSDARASTVNNLLTRPIVGGYGYGGFGGGGVHYHFY</sequence>
<feature type="compositionally biased region" description="Low complexity" evidence="2">
    <location>
        <begin position="30"/>
        <end position="49"/>
    </location>
</feature>
<keyword evidence="1" id="KW-0175">Coiled coil</keyword>
<dbReference type="EMBL" id="CP036339">
    <property type="protein sequence ID" value="QDT73366.1"/>
    <property type="molecule type" value="Genomic_DNA"/>
</dbReference>
<evidence type="ECO:0000313" key="5">
    <source>
        <dbReference type="Proteomes" id="UP000317909"/>
    </source>
</evidence>
<name>A0A517TYB9_9BACT</name>
<evidence type="ECO:0000256" key="3">
    <source>
        <dbReference type="SAM" id="SignalP"/>
    </source>
</evidence>
<evidence type="ECO:0000313" key="4">
    <source>
        <dbReference type="EMBL" id="QDT73366.1"/>
    </source>
</evidence>
<protein>
    <submittedName>
        <fullName evidence="4">Uncharacterized protein</fullName>
    </submittedName>
</protein>
<reference evidence="4 5" key="1">
    <citation type="submission" date="2019-02" db="EMBL/GenBank/DDBJ databases">
        <title>Deep-cultivation of Planctomycetes and their phenomic and genomic characterization uncovers novel biology.</title>
        <authorList>
            <person name="Wiegand S."/>
            <person name="Jogler M."/>
            <person name="Boedeker C."/>
            <person name="Pinto D."/>
            <person name="Vollmers J."/>
            <person name="Rivas-Marin E."/>
            <person name="Kohn T."/>
            <person name="Peeters S.H."/>
            <person name="Heuer A."/>
            <person name="Rast P."/>
            <person name="Oberbeckmann S."/>
            <person name="Bunk B."/>
            <person name="Jeske O."/>
            <person name="Meyerdierks A."/>
            <person name="Storesund J.E."/>
            <person name="Kallscheuer N."/>
            <person name="Luecker S."/>
            <person name="Lage O.M."/>
            <person name="Pohl T."/>
            <person name="Merkel B.J."/>
            <person name="Hornburger P."/>
            <person name="Mueller R.-W."/>
            <person name="Bruemmer F."/>
            <person name="Labrenz M."/>
            <person name="Spormann A.M."/>
            <person name="Op den Camp H."/>
            <person name="Overmann J."/>
            <person name="Amann R."/>
            <person name="Jetten M.S.M."/>
            <person name="Mascher T."/>
            <person name="Medema M.H."/>
            <person name="Devos D.P."/>
            <person name="Kaster A.-K."/>
            <person name="Ovreas L."/>
            <person name="Rohde M."/>
            <person name="Galperin M.Y."/>
            <person name="Jogler C."/>
        </authorList>
    </citation>
    <scope>NUCLEOTIDE SEQUENCE [LARGE SCALE GENOMIC DNA]</scope>
    <source>
        <strain evidence="4 5">I41</strain>
    </source>
</reference>
<feature type="chain" id="PRO_5022240218" evidence="3">
    <location>
        <begin position="23"/>
        <end position="209"/>
    </location>
</feature>
<keyword evidence="3" id="KW-0732">Signal</keyword>
<feature type="region of interest" description="Disordered" evidence="2">
    <location>
        <begin position="30"/>
        <end position="50"/>
    </location>
</feature>
<keyword evidence="5" id="KW-1185">Reference proteome</keyword>
<feature type="signal peptide" evidence="3">
    <location>
        <begin position="1"/>
        <end position="22"/>
    </location>
</feature>
<evidence type="ECO:0000256" key="2">
    <source>
        <dbReference type="SAM" id="MobiDB-lite"/>
    </source>
</evidence>
<accession>A0A517TYB9</accession>
<feature type="coiled-coil region" evidence="1">
    <location>
        <begin position="128"/>
        <end position="155"/>
    </location>
</feature>
<dbReference type="KEGG" id="llh:I41_25550"/>
<organism evidence="4 5">
    <name type="scientific">Lacipirellula limnantheis</name>
    <dbReference type="NCBI Taxonomy" id="2528024"/>
    <lineage>
        <taxon>Bacteria</taxon>
        <taxon>Pseudomonadati</taxon>
        <taxon>Planctomycetota</taxon>
        <taxon>Planctomycetia</taxon>
        <taxon>Pirellulales</taxon>
        <taxon>Lacipirellulaceae</taxon>
        <taxon>Lacipirellula</taxon>
    </lineage>
</organism>